<evidence type="ECO:0000256" key="4">
    <source>
        <dbReference type="ARBA" id="ARBA00022729"/>
    </source>
</evidence>
<evidence type="ECO:0000256" key="6">
    <source>
        <dbReference type="SAM" id="SignalP"/>
    </source>
</evidence>
<evidence type="ECO:0000313" key="8">
    <source>
        <dbReference type="EMBL" id="KHF37790.1"/>
    </source>
</evidence>
<comment type="similarity">
    <text evidence="2">Belongs to the bacterial solute-binding protein 5 family.</text>
</comment>
<dbReference type="OrthoDB" id="9796817at2"/>
<dbReference type="PROSITE" id="PS01040">
    <property type="entry name" value="SBP_BACTERIAL_5"/>
    <property type="match status" value="1"/>
</dbReference>
<dbReference type="PANTHER" id="PTHR30290">
    <property type="entry name" value="PERIPLASMIC BINDING COMPONENT OF ABC TRANSPORTER"/>
    <property type="match status" value="1"/>
</dbReference>
<feature type="chain" id="PRO_5002057567" evidence="6">
    <location>
        <begin position="26"/>
        <end position="540"/>
    </location>
</feature>
<dbReference type="STRING" id="333138.LQ50_25325"/>
<evidence type="ECO:0000256" key="3">
    <source>
        <dbReference type="ARBA" id="ARBA00022448"/>
    </source>
</evidence>
<dbReference type="InterPro" id="IPR000914">
    <property type="entry name" value="SBP_5_dom"/>
</dbReference>
<organism evidence="8 9">
    <name type="scientific">Halalkalibacter okhensis</name>
    <dbReference type="NCBI Taxonomy" id="333138"/>
    <lineage>
        <taxon>Bacteria</taxon>
        <taxon>Bacillati</taxon>
        <taxon>Bacillota</taxon>
        <taxon>Bacilli</taxon>
        <taxon>Bacillales</taxon>
        <taxon>Bacillaceae</taxon>
        <taxon>Halalkalibacter</taxon>
    </lineage>
</organism>
<dbReference type="EMBL" id="JRJU01000071">
    <property type="protein sequence ID" value="KHF37790.1"/>
    <property type="molecule type" value="Genomic_DNA"/>
</dbReference>
<keyword evidence="9" id="KW-1185">Reference proteome</keyword>
<evidence type="ECO:0000256" key="2">
    <source>
        <dbReference type="ARBA" id="ARBA00005695"/>
    </source>
</evidence>
<dbReference type="Proteomes" id="UP000030832">
    <property type="component" value="Unassembled WGS sequence"/>
</dbReference>
<keyword evidence="3" id="KW-0813">Transport</keyword>
<dbReference type="PANTHER" id="PTHR30290:SF9">
    <property type="entry name" value="OLIGOPEPTIDE-BINDING PROTEIN APPA"/>
    <property type="match status" value="1"/>
</dbReference>
<reference evidence="8 9" key="1">
    <citation type="submission" date="2014-09" db="EMBL/GenBank/DDBJ databases">
        <title>Genome sequencing and annotation of Bacillus Okhensis strain Kh10-101T.</title>
        <authorList>
            <person name="Prakash J.S."/>
        </authorList>
    </citation>
    <scope>NUCLEOTIDE SEQUENCE [LARGE SCALE GENOMIC DNA]</scope>
    <source>
        <strain evidence="9">Kh10-101T</strain>
    </source>
</reference>
<protein>
    <submittedName>
        <fullName evidence="8">ABC transporter substrate-binding protein</fullName>
    </submittedName>
</protein>
<dbReference type="Gene3D" id="3.10.105.10">
    <property type="entry name" value="Dipeptide-binding Protein, Domain 3"/>
    <property type="match status" value="1"/>
</dbReference>
<dbReference type="Gene3D" id="3.90.76.10">
    <property type="entry name" value="Dipeptide-binding Protein, Domain 1"/>
    <property type="match status" value="1"/>
</dbReference>
<dbReference type="Pfam" id="PF00496">
    <property type="entry name" value="SBP_bac_5"/>
    <property type="match status" value="1"/>
</dbReference>
<feature type="signal peptide" evidence="6">
    <location>
        <begin position="1"/>
        <end position="25"/>
    </location>
</feature>
<dbReference type="InterPro" id="IPR023765">
    <property type="entry name" value="SBP_5_CS"/>
</dbReference>
<evidence type="ECO:0000259" key="7">
    <source>
        <dbReference type="Pfam" id="PF00496"/>
    </source>
</evidence>
<accession>A0A0B0I951</accession>
<sequence>MKMSKNSFFFLALLLAFSVFMAACASEPDATPAPAEGEEEAEGTEGTTEGGEGGDLVIANLSDAVALDPHGSNDTPSSNVAQNIYEALVEQDENMDLQPGLAESWEMIDDLTWEFYLREGVKFHDGSDFTADVVKANLDRILDPDVASPRQFIFNMITDVEVVDEHTVRITTEFPFAPLPAHLAHNGGGMISGDLIAEDYEAMEGGADPGSKISESPVGTGYFKFDSWTPGTEIKLVRNEDYWGENAKLDSVTFKVVPEDLTRIAELETGAAHISDPLSPSDVSRVEGTDGMFVNRQPSVSLSYIGFNVEKEPFDNPLVRQAISKAINKDAIIEGIYDGAGIPAIGPLAPDVFGYDDSVSGLEYNVEEAQALLAEAGYEDGFSTTLWTNDNRERIDAATFVQAELEKIGIDVSIEVVEWGAYLENTANGEHDMFVLGWSTVTGDADYGMYALFHSENHGEPGNRTFLSNPELDELLDQARQNADPEERAALYKDAQEILVDEAPMLYIHHQEFLLGVSDSVQGLWQHPTGILMLQDVTLQ</sequence>
<dbReference type="GO" id="GO:0042597">
    <property type="term" value="C:periplasmic space"/>
    <property type="evidence" value="ECO:0007669"/>
    <property type="project" value="UniProtKB-ARBA"/>
</dbReference>
<comment type="caution">
    <text evidence="8">The sequence shown here is derived from an EMBL/GenBank/DDBJ whole genome shotgun (WGS) entry which is preliminary data.</text>
</comment>
<dbReference type="RefSeq" id="WP_034634147.1">
    <property type="nucleotide sequence ID" value="NZ_JRJU01000071.1"/>
</dbReference>
<dbReference type="PIRSF" id="PIRSF002741">
    <property type="entry name" value="MppA"/>
    <property type="match status" value="1"/>
</dbReference>
<keyword evidence="4 6" id="KW-0732">Signal</keyword>
<dbReference type="CDD" id="cd08499">
    <property type="entry name" value="PBP2_Ylib_like"/>
    <property type="match status" value="1"/>
</dbReference>
<dbReference type="InterPro" id="IPR039424">
    <property type="entry name" value="SBP_5"/>
</dbReference>
<proteinExistence type="inferred from homology"/>
<feature type="region of interest" description="Disordered" evidence="5">
    <location>
        <begin position="28"/>
        <end position="55"/>
    </location>
</feature>
<feature type="domain" description="Solute-binding protein family 5" evidence="7">
    <location>
        <begin position="97"/>
        <end position="458"/>
    </location>
</feature>
<name>A0A0B0I951_9BACI</name>
<dbReference type="AlphaFoldDB" id="A0A0B0I951"/>
<dbReference type="InterPro" id="IPR030678">
    <property type="entry name" value="Peptide/Ni-bd"/>
</dbReference>
<dbReference type="GO" id="GO:0015833">
    <property type="term" value="P:peptide transport"/>
    <property type="evidence" value="ECO:0007669"/>
    <property type="project" value="TreeGrafter"/>
</dbReference>
<dbReference type="Gene3D" id="3.40.190.10">
    <property type="entry name" value="Periplasmic binding protein-like II"/>
    <property type="match status" value="1"/>
</dbReference>
<comment type="subcellular location">
    <subcellularLocation>
        <location evidence="1">Cell membrane</location>
        <topology evidence="1">Lipid-anchor</topology>
    </subcellularLocation>
</comment>
<dbReference type="SUPFAM" id="SSF53850">
    <property type="entry name" value="Periplasmic binding protein-like II"/>
    <property type="match status" value="1"/>
</dbReference>
<evidence type="ECO:0000256" key="1">
    <source>
        <dbReference type="ARBA" id="ARBA00004193"/>
    </source>
</evidence>
<gene>
    <name evidence="8" type="ORF">LQ50_25325</name>
</gene>
<dbReference type="eggNOG" id="COG0747">
    <property type="taxonomic scope" value="Bacteria"/>
</dbReference>
<evidence type="ECO:0000313" key="9">
    <source>
        <dbReference type="Proteomes" id="UP000030832"/>
    </source>
</evidence>
<dbReference type="GO" id="GO:0043190">
    <property type="term" value="C:ATP-binding cassette (ABC) transporter complex"/>
    <property type="evidence" value="ECO:0007669"/>
    <property type="project" value="InterPro"/>
</dbReference>
<dbReference type="PROSITE" id="PS51257">
    <property type="entry name" value="PROKAR_LIPOPROTEIN"/>
    <property type="match status" value="1"/>
</dbReference>
<evidence type="ECO:0000256" key="5">
    <source>
        <dbReference type="SAM" id="MobiDB-lite"/>
    </source>
</evidence>
<dbReference type="GO" id="GO:1904680">
    <property type="term" value="F:peptide transmembrane transporter activity"/>
    <property type="evidence" value="ECO:0007669"/>
    <property type="project" value="TreeGrafter"/>
</dbReference>